<reference evidence="8" key="1">
    <citation type="submission" date="2020-01" db="EMBL/GenBank/DDBJ databases">
        <authorList>
            <consortium name="DOE Joint Genome Institute"/>
            <person name="Haridas S."/>
            <person name="Albert R."/>
            <person name="Binder M."/>
            <person name="Bloem J."/>
            <person name="Labutti K."/>
            <person name="Salamov A."/>
            <person name="Andreopoulos B."/>
            <person name="Baker S.E."/>
            <person name="Barry K."/>
            <person name="Bills G."/>
            <person name="Bluhm B.H."/>
            <person name="Cannon C."/>
            <person name="Castanera R."/>
            <person name="Culley D.E."/>
            <person name="Daum C."/>
            <person name="Ezra D."/>
            <person name="Gonzalez J.B."/>
            <person name="Henrissat B."/>
            <person name="Kuo A."/>
            <person name="Liang C."/>
            <person name="Lipzen A."/>
            <person name="Lutzoni F."/>
            <person name="Magnuson J."/>
            <person name="Mondo S."/>
            <person name="Nolan M."/>
            <person name="Ohm R."/>
            <person name="Pangilinan J."/>
            <person name="Park H.-J."/>
            <person name="Ramirez L."/>
            <person name="Alfaro M."/>
            <person name="Sun H."/>
            <person name="Tritt A."/>
            <person name="Yoshinaga Y."/>
            <person name="Zwiers L.-H."/>
            <person name="Turgeon B.G."/>
            <person name="Goodwin S.B."/>
            <person name="Spatafora J.W."/>
            <person name="Crous P.W."/>
            <person name="Grigoriev I.V."/>
        </authorList>
    </citation>
    <scope>NUCLEOTIDE SEQUENCE</scope>
    <source>
        <strain evidence="8">CBS 394.84</strain>
    </source>
</reference>
<comment type="subcellular location">
    <subcellularLocation>
        <location evidence="1">Membrane</location>
        <topology evidence="1">Single-pass membrane protein</topology>
    </subcellularLocation>
</comment>
<evidence type="ECO:0000256" key="4">
    <source>
        <dbReference type="ARBA" id="ARBA00023136"/>
    </source>
</evidence>
<feature type="transmembrane region" description="Helical" evidence="6">
    <location>
        <begin position="202"/>
        <end position="223"/>
    </location>
</feature>
<sequence length="280" mass="29876">MFPQLSGASPWQHDGAHFSWRILFSALLILPGPISGAETYSDASCNAVTSTMMSCARRWDAIRTECTKTVNTNTVWPGPCECSYYANDLPCFDEQAPCADQVWTQVPQWFRDGVTSCLMKNENYTIRAQLGTVDNPFLMTGVAGNATRVSVATARGASSTQTAQTGGTVPIPTASSTSTTDLDRSSKSAAASTSGLSTGAKAGIGVGISVGVLIVVAIVVLILKRRRAQTSRKVGGDESRGAELPDEDAKIHEIEVAAYSKHELAGHQGQRNWAEFRGKK</sequence>
<dbReference type="RefSeq" id="XP_040786257.1">
    <property type="nucleotide sequence ID" value="XM_040933800.1"/>
</dbReference>
<dbReference type="OrthoDB" id="3798519at2759"/>
<feature type="region of interest" description="Disordered" evidence="5">
    <location>
        <begin position="155"/>
        <end position="196"/>
    </location>
</feature>
<proteinExistence type="predicted"/>
<evidence type="ECO:0000256" key="7">
    <source>
        <dbReference type="SAM" id="SignalP"/>
    </source>
</evidence>
<dbReference type="PANTHER" id="PTHR15549">
    <property type="entry name" value="PAIRED IMMUNOGLOBULIN-LIKE TYPE 2 RECEPTOR"/>
    <property type="match status" value="1"/>
</dbReference>
<evidence type="ECO:0000256" key="5">
    <source>
        <dbReference type="SAM" id="MobiDB-lite"/>
    </source>
</evidence>
<dbReference type="GO" id="GO:0071944">
    <property type="term" value="C:cell periphery"/>
    <property type="evidence" value="ECO:0007669"/>
    <property type="project" value="UniProtKB-ARBA"/>
</dbReference>
<evidence type="ECO:0008006" key="10">
    <source>
        <dbReference type="Google" id="ProtNLM"/>
    </source>
</evidence>
<keyword evidence="9" id="KW-1185">Reference proteome</keyword>
<feature type="compositionally biased region" description="Low complexity" evidence="5">
    <location>
        <begin position="187"/>
        <end position="196"/>
    </location>
</feature>
<evidence type="ECO:0000256" key="3">
    <source>
        <dbReference type="ARBA" id="ARBA00022989"/>
    </source>
</evidence>
<feature type="signal peptide" evidence="7">
    <location>
        <begin position="1"/>
        <end position="36"/>
    </location>
</feature>
<name>A0A9P4L6W1_9PLEO</name>
<dbReference type="Proteomes" id="UP000800039">
    <property type="component" value="Unassembled WGS sequence"/>
</dbReference>
<evidence type="ECO:0000256" key="6">
    <source>
        <dbReference type="SAM" id="Phobius"/>
    </source>
</evidence>
<keyword evidence="3 6" id="KW-1133">Transmembrane helix</keyword>
<dbReference type="InterPro" id="IPR051694">
    <property type="entry name" value="Immunoregulatory_rcpt-like"/>
</dbReference>
<keyword evidence="7" id="KW-0732">Signal</keyword>
<dbReference type="PANTHER" id="PTHR15549:SF30">
    <property type="entry name" value="MID2 DOMAIN-CONTAINING PROTEIN"/>
    <property type="match status" value="1"/>
</dbReference>
<dbReference type="GO" id="GO:0016020">
    <property type="term" value="C:membrane"/>
    <property type="evidence" value="ECO:0007669"/>
    <property type="project" value="UniProtKB-SubCell"/>
</dbReference>
<comment type="caution">
    <text evidence="8">The sequence shown here is derived from an EMBL/GenBank/DDBJ whole genome shotgun (WGS) entry which is preliminary data.</text>
</comment>
<organism evidence="8 9">
    <name type="scientific">Cucurbitaria berberidis CBS 394.84</name>
    <dbReference type="NCBI Taxonomy" id="1168544"/>
    <lineage>
        <taxon>Eukaryota</taxon>
        <taxon>Fungi</taxon>
        <taxon>Dikarya</taxon>
        <taxon>Ascomycota</taxon>
        <taxon>Pezizomycotina</taxon>
        <taxon>Dothideomycetes</taxon>
        <taxon>Pleosporomycetidae</taxon>
        <taxon>Pleosporales</taxon>
        <taxon>Pleosporineae</taxon>
        <taxon>Cucurbitariaceae</taxon>
        <taxon>Cucurbitaria</taxon>
    </lineage>
</organism>
<protein>
    <recommendedName>
        <fullName evidence="10">Mid2 domain-containing protein</fullName>
    </recommendedName>
</protein>
<keyword evidence="4 6" id="KW-0472">Membrane</keyword>
<dbReference type="EMBL" id="ML976617">
    <property type="protein sequence ID" value="KAF1843694.1"/>
    <property type="molecule type" value="Genomic_DNA"/>
</dbReference>
<feature type="compositionally biased region" description="Polar residues" evidence="5">
    <location>
        <begin position="156"/>
        <end position="167"/>
    </location>
</feature>
<dbReference type="GeneID" id="63851051"/>
<dbReference type="AlphaFoldDB" id="A0A9P4L6W1"/>
<evidence type="ECO:0000313" key="9">
    <source>
        <dbReference type="Proteomes" id="UP000800039"/>
    </source>
</evidence>
<keyword evidence="2 6" id="KW-0812">Transmembrane</keyword>
<accession>A0A9P4L6W1</accession>
<evidence type="ECO:0000256" key="2">
    <source>
        <dbReference type="ARBA" id="ARBA00022692"/>
    </source>
</evidence>
<feature type="chain" id="PRO_5040408998" description="Mid2 domain-containing protein" evidence="7">
    <location>
        <begin position="37"/>
        <end position="280"/>
    </location>
</feature>
<gene>
    <name evidence="8" type="ORF">K460DRAFT_368554</name>
</gene>
<evidence type="ECO:0000313" key="8">
    <source>
        <dbReference type="EMBL" id="KAF1843694.1"/>
    </source>
</evidence>
<evidence type="ECO:0000256" key="1">
    <source>
        <dbReference type="ARBA" id="ARBA00004167"/>
    </source>
</evidence>